<dbReference type="GO" id="GO:0016324">
    <property type="term" value="C:apical plasma membrane"/>
    <property type="evidence" value="ECO:0007669"/>
    <property type="project" value="EnsemblPlants"/>
</dbReference>
<dbReference type="InterPro" id="IPR046959">
    <property type="entry name" value="PRK1-6/SRF4-like"/>
</dbReference>
<keyword evidence="6" id="KW-1185">Reference proteome</keyword>
<dbReference type="eggNOG" id="KOG0619">
    <property type="taxonomic scope" value="Eukaryota"/>
</dbReference>
<sequence>MPKLPFMEEEALYNVLEAINPSLEWRTMYPSDLCNSGPHGVLCDLFNVNGENDLHVTELSFGFVSEYNPNAPCNNLSTVSPSMASLPFIRKLFFYNCFNNGAISFPDYIWEMQRLEELIFTENFAIIGELSEKVRNLKSLRRMVLSGTRVSGQIPKGIGELVKLEQLVISRSRFNGEIPKNLGFLRNLRVLDLSFNSLEGPFPEELGFLPELLKLDMGSNKLSGSLPKTLPNLQKLKFMDFSHNFLGFGVPPFLGEMPNLEEIYLSGNPLGGEIPEIFAKLGGILGLGLCNAGLMGKIPASLGIFLRRVNYLGFEGNFLEGEIPKELGFLERVNEMNLGNNRLSGRVLFSAKFMARIGEKLNLEGNEGLCLERNGGGGGYFGYLRGC</sequence>
<evidence type="ECO:0000256" key="4">
    <source>
        <dbReference type="ARBA" id="ARBA00023180"/>
    </source>
</evidence>
<dbReference type="OMA" id="INSAIPW"/>
<dbReference type="InterPro" id="IPR001611">
    <property type="entry name" value="Leu-rich_rpt"/>
</dbReference>
<dbReference type="Gramene" id="ERN18816">
    <property type="protein sequence ID" value="ERN18816"/>
    <property type="gene ID" value="AMTR_s00067p00100740"/>
</dbReference>
<evidence type="ECO:0000313" key="6">
    <source>
        <dbReference type="Proteomes" id="UP000017836"/>
    </source>
</evidence>
<dbReference type="AlphaFoldDB" id="U5CZM2"/>
<dbReference type="InterPro" id="IPR032675">
    <property type="entry name" value="LRR_dom_sf"/>
</dbReference>
<evidence type="ECO:0000256" key="2">
    <source>
        <dbReference type="ARBA" id="ARBA00022729"/>
    </source>
</evidence>
<keyword evidence="2" id="KW-0732">Signal</keyword>
<dbReference type="PANTHER" id="PTHR48007:SF4">
    <property type="entry name" value="LEUCINE-RICH REPEAT RECEPTOR-LIKE PROTEIN KINASE PXC1"/>
    <property type="match status" value="1"/>
</dbReference>
<dbReference type="GO" id="GO:0009860">
    <property type="term" value="P:pollen tube growth"/>
    <property type="evidence" value="ECO:0007669"/>
    <property type="project" value="EnsemblPlants"/>
</dbReference>
<dbReference type="STRING" id="13333.U5CZM2"/>
<dbReference type="Pfam" id="PF00560">
    <property type="entry name" value="LRR_1"/>
    <property type="match status" value="3"/>
</dbReference>
<keyword evidence="1" id="KW-0433">Leucine-rich repeat</keyword>
<dbReference type="PANTHER" id="PTHR48007">
    <property type="entry name" value="LEUCINE-RICH REPEAT RECEPTOR-LIKE PROTEIN KINASE PXC1"/>
    <property type="match status" value="1"/>
</dbReference>
<evidence type="ECO:0000313" key="5">
    <source>
        <dbReference type="EMBL" id="ERN18816.1"/>
    </source>
</evidence>
<evidence type="ECO:0000256" key="1">
    <source>
        <dbReference type="ARBA" id="ARBA00022614"/>
    </source>
</evidence>
<organism evidence="5 6">
    <name type="scientific">Amborella trichopoda</name>
    <dbReference type="NCBI Taxonomy" id="13333"/>
    <lineage>
        <taxon>Eukaryota</taxon>
        <taxon>Viridiplantae</taxon>
        <taxon>Streptophyta</taxon>
        <taxon>Embryophyta</taxon>
        <taxon>Tracheophyta</taxon>
        <taxon>Spermatophyta</taxon>
        <taxon>Magnoliopsida</taxon>
        <taxon>Amborellales</taxon>
        <taxon>Amborellaceae</taxon>
        <taxon>Amborella</taxon>
    </lineage>
</organism>
<dbReference type="Gene3D" id="3.80.10.10">
    <property type="entry name" value="Ribonuclease Inhibitor"/>
    <property type="match status" value="1"/>
</dbReference>
<dbReference type="OrthoDB" id="676979at2759"/>
<dbReference type="FunFam" id="3.80.10.10:FF:000041">
    <property type="entry name" value="LRR receptor-like serine/threonine-protein kinase ERECTA"/>
    <property type="match status" value="1"/>
</dbReference>
<proteinExistence type="predicted"/>
<dbReference type="SUPFAM" id="SSF52058">
    <property type="entry name" value="L domain-like"/>
    <property type="match status" value="1"/>
</dbReference>
<dbReference type="Proteomes" id="UP000017836">
    <property type="component" value="Unassembled WGS sequence"/>
</dbReference>
<gene>
    <name evidence="5" type="ORF">AMTR_s00067p00100740</name>
</gene>
<accession>U5CZM2</accession>
<keyword evidence="4" id="KW-0325">Glycoprotein</keyword>
<dbReference type="KEGG" id="atr:18447186"/>
<evidence type="ECO:0008006" key="7">
    <source>
        <dbReference type="Google" id="ProtNLM"/>
    </source>
</evidence>
<reference evidence="6" key="1">
    <citation type="journal article" date="2013" name="Science">
        <title>The Amborella genome and the evolution of flowering plants.</title>
        <authorList>
            <consortium name="Amborella Genome Project"/>
        </authorList>
    </citation>
    <scope>NUCLEOTIDE SEQUENCE [LARGE SCALE GENOMIC DNA]</scope>
</reference>
<evidence type="ECO:0000256" key="3">
    <source>
        <dbReference type="ARBA" id="ARBA00022737"/>
    </source>
</evidence>
<dbReference type="HOGENOM" id="CLU_000288_18_25_1"/>
<dbReference type="EMBL" id="KI392078">
    <property type="protein sequence ID" value="ERN18816.1"/>
    <property type="molecule type" value="Genomic_DNA"/>
</dbReference>
<name>U5CZM2_AMBTC</name>
<protein>
    <recommendedName>
        <fullName evidence="7">Leucine-rich repeat-containing N-terminal plant-type domain-containing protein</fullName>
    </recommendedName>
</protein>
<keyword evidence="3" id="KW-0677">Repeat</keyword>